<dbReference type="GO" id="GO:0005886">
    <property type="term" value="C:plasma membrane"/>
    <property type="evidence" value="ECO:0007669"/>
    <property type="project" value="UniProtKB-SubCell"/>
</dbReference>
<keyword evidence="10" id="KW-1185">Reference proteome</keyword>
<sequence length="293" mass="30617">MAVASLATINSSSSSGNPVLAIGEKLKSFRIRPRNNQASVIQTSKSSRLTSSVANRSYLLLLSHELSSLLPIPAPAGVSAFPRRLSVLARKLLEDPIHEALSVSSYPPCLKYQHVLTSPTGGGVNVTTNRTEWPVDGGSLVFAPGHPWAFTYVNLGIGSDDNIIFNVTLVPVFNQTGNGTFCFPKIPIPKGTPISAGTNASVQVIQIGETGSSLYNCADITFSDKAQLLSEDRCKNSTGIGWKPIGASATTNGSSSTTSTSATATKSNAAPEISVTWNVGLAGLLFGLVGNLL</sequence>
<name>A0AAF0IJY8_9EURO</name>
<keyword evidence="3" id="KW-0336">GPI-anchor</keyword>
<dbReference type="InterPro" id="IPR046936">
    <property type="entry name" value="BIM1-like"/>
</dbReference>
<organism evidence="9 10">
    <name type="scientific">Emydomyces testavorans</name>
    <dbReference type="NCBI Taxonomy" id="2070801"/>
    <lineage>
        <taxon>Eukaryota</taxon>
        <taxon>Fungi</taxon>
        <taxon>Dikarya</taxon>
        <taxon>Ascomycota</taxon>
        <taxon>Pezizomycotina</taxon>
        <taxon>Eurotiomycetes</taxon>
        <taxon>Eurotiomycetidae</taxon>
        <taxon>Onygenales</taxon>
        <taxon>Nannizziopsiaceae</taxon>
        <taxon>Emydomyces</taxon>
    </lineage>
</organism>
<keyword evidence="2" id="KW-1003">Cell membrane</keyword>
<dbReference type="CDD" id="cd21176">
    <property type="entry name" value="LPMO_auxiliary-like"/>
    <property type="match status" value="1"/>
</dbReference>
<dbReference type="PANTHER" id="PTHR34992:SF2">
    <property type="entry name" value="COPPER ACQUISITION FACTOR BIM1-LIKE DOMAIN-CONTAINING PROTEIN"/>
    <property type="match status" value="1"/>
</dbReference>
<keyword evidence="5" id="KW-0472">Membrane</keyword>
<accession>A0AAF0IJY8</accession>
<dbReference type="Pfam" id="PF20238">
    <property type="entry name" value="BIM1-like_dom"/>
    <property type="match status" value="1"/>
</dbReference>
<keyword evidence="4" id="KW-0732">Signal</keyword>
<evidence type="ECO:0000259" key="8">
    <source>
        <dbReference type="Pfam" id="PF20238"/>
    </source>
</evidence>
<keyword evidence="6" id="KW-0325">Glycoprotein</keyword>
<evidence type="ECO:0000256" key="1">
    <source>
        <dbReference type="ARBA" id="ARBA00004609"/>
    </source>
</evidence>
<evidence type="ECO:0000313" key="10">
    <source>
        <dbReference type="Proteomes" id="UP001219355"/>
    </source>
</evidence>
<feature type="domain" description="Copper acquisition factor BIM1-like" evidence="8">
    <location>
        <begin position="118"/>
        <end position="239"/>
    </location>
</feature>
<gene>
    <name evidence="9" type="ORF">PRK78_005359</name>
</gene>
<proteinExistence type="predicted"/>
<evidence type="ECO:0000256" key="6">
    <source>
        <dbReference type="ARBA" id="ARBA00023180"/>
    </source>
</evidence>
<dbReference type="PANTHER" id="PTHR34992">
    <property type="entry name" value="HYPHAL ANASTAMOSIS-7 PROTEIN"/>
    <property type="match status" value="1"/>
</dbReference>
<dbReference type="Proteomes" id="UP001219355">
    <property type="component" value="Chromosome 3"/>
</dbReference>
<dbReference type="InterPro" id="IPR046530">
    <property type="entry name" value="BIM1-like_dom"/>
</dbReference>
<keyword evidence="7" id="KW-0449">Lipoprotein</keyword>
<evidence type="ECO:0000256" key="3">
    <source>
        <dbReference type="ARBA" id="ARBA00022622"/>
    </source>
</evidence>
<evidence type="ECO:0000256" key="2">
    <source>
        <dbReference type="ARBA" id="ARBA00022475"/>
    </source>
</evidence>
<evidence type="ECO:0000256" key="5">
    <source>
        <dbReference type="ARBA" id="ARBA00023136"/>
    </source>
</evidence>
<dbReference type="AlphaFoldDB" id="A0AAF0IJY8"/>
<evidence type="ECO:0000256" key="7">
    <source>
        <dbReference type="ARBA" id="ARBA00023288"/>
    </source>
</evidence>
<dbReference type="GO" id="GO:0098552">
    <property type="term" value="C:side of membrane"/>
    <property type="evidence" value="ECO:0007669"/>
    <property type="project" value="UniProtKB-KW"/>
</dbReference>
<comment type="subcellular location">
    <subcellularLocation>
        <location evidence="1">Cell membrane</location>
        <topology evidence="1">Lipid-anchor</topology>
        <topology evidence="1">GPI-anchor</topology>
    </subcellularLocation>
</comment>
<evidence type="ECO:0000313" key="9">
    <source>
        <dbReference type="EMBL" id="WEW59878.1"/>
    </source>
</evidence>
<reference evidence="9" key="1">
    <citation type="submission" date="2023-03" db="EMBL/GenBank/DDBJ databases">
        <title>Emydomyces testavorans Genome Sequence.</title>
        <authorList>
            <person name="Hoyer L."/>
        </authorList>
    </citation>
    <scope>NUCLEOTIDE SEQUENCE</scope>
    <source>
        <strain evidence="9">16-2883</strain>
    </source>
</reference>
<dbReference type="EMBL" id="CP120629">
    <property type="protein sequence ID" value="WEW59878.1"/>
    <property type="molecule type" value="Genomic_DNA"/>
</dbReference>
<evidence type="ECO:0000256" key="4">
    <source>
        <dbReference type="ARBA" id="ARBA00022729"/>
    </source>
</evidence>
<protein>
    <recommendedName>
        <fullName evidence="8">Copper acquisition factor BIM1-like domain-containing protein</fullName>
    </recommendedName>
</protein>